<evidence type="ECO:0000313" key="2">
    <source>
        <dbReference type="EMBL" id="GAT45059.1"/>
    </source>
</evidence>
<dbReference type="Proteomes" id="UP000815677">
    <property type="component" value="Unassembled WGS sequence"/>
</dbReference>
<reference evidence="2" key="1">
    <citation type="submission" date="2014-09" db="EMBL/GenBank/DDBJ databases">
        <title>Genome sequence of the luminous mushroom Mycena chlorophos for searching fungal bioluminescence genes.</title>
        <authorList>
            <person name="Tanaka Y."/>
            <person name="Kasuga D."/>
            <person name="Oba Y."/>
            <person name="Hase S."/>
            <person name="Sato K."/>
            <person name="Oba Y."/>
            <person name="Sakakibara Y."/>
        </authorList>
    </citation>
    <scope>NUCLEOTIDE SEQUENCE</scope>
</reference>
<protein>
    <submittedName>
        <fullName evidence="2">Uncharacterized protein</fullName>
    </submittedName>
</protein>
<gene>
    <name evidence="2" type="ORF">MCHLO_02655</name>
</gene>
<sequence>PTSFEKLDPEKAAAKKAATMSKPKRKPRKSKTRKSAKGAKGGKGGKKGGKAGSKGKEREEDREDPWVDEEDVGPGTLASGQAVEDDDGEDAMEVDVEDDEDLGMSEDEDEAEDTPVDAGARFHRPYSSSANMLQLGRIGLGAASAHATMPLLMCANRNASGKSFKAHDTLLASDAYMAVAAPEEETLPLHPRQRHNDWSLVLLQDGSSDDNVVPSTDTEPIPFIANLNAAAIESDLHSIKAAQAALTTGKPVDSSDARARIGHAYAELAVDPTSRASAASMVSLWADHKSLDNGQAIDALHLRLSRESIMLTTYVAWHWLYDTCRNAVAAWLVSGHERRTWLEELAWDVRNVLEIGQTTATFSSVDYMLDMTPTTFAYSNKGYQKYPRGPVLDRGTVYWVLKIIGSWYQYPESVSRWQAFFVSSVLAHLGREALLLTPVWAAYTRVFSAVIRKHRSIGHVTSRFRLLDAQLSQHPLSKKDSYERRKLDEIVSTVDSIYDPSLPPVTTSTFATPSPVLPAPASTLNPHPPSMPTSTPRPTHVQLARLDDFVEFILEAAQVALNQDNGQPSKWKSALSRFPDSLYPFRHLAPSLKRAYAPGGPYAGPDAADAFYSAIVFRGVTFNSEMSRHGRLLYTDNADFETAREEFREQYAAATGSNPPTRAYCNQSAYGPCNRHRVVGLAAHYDLGSRSHNMNGLRADTRDGQGSIPFLRCWRWLQKNVTMPGGKAQKVFPGIGPLAAYLLAVDYTYTTPRLVTPPTIEELGVVVAAMNKGAVRGMEILGLVRRGKERTGPQCSRAIAMVLGHLHKCLSPAQISSLGIDAAMVENSLCKYSRAIARHYWPSPE</sequence>
<feature type="non-terminal residue" evidence="2">
    <location>
        <position position="1"/>
    </location>
</feature>
<accession>A0ABQ0L1L3</accession>
<feature type="compositionally biased region" description="Basic residues" evidence="1">
    <location>
        <begin position="22"/>
        <end position="37"/>
    </location>
</feature>
<keyword evidence="3" id="KW-1185">Reference proteome</keyword>
<evidence type="ECO:0000313" key="3">
    <source>
        <dbReference type="Proteomes" id="UP000815677"/>
    </source>
</evidence>
<evidence type="ECO:0000256" key="1">
    <source>
        <dbReference type="SAM" id="MobiDB-lite"/>
    </source>
</evidence>
<feature type="compositionally biased region" description="Acidic residues" evidence="1">
    <location>
        <begin position="83"/>
        <end position="92"/>
    </location>
</feature>
<name>A0ABQ0L1L3_MYCCL</name>
<feature type="compositionally biased region" description="Acidic residues" evidence="1">
    <location>
        <begin position="60"/>
        <end position="72"/>
    </location>
</feature>
<proteinExistence type="predicted"/>
<feature type="region of interest" description="Disordered" evidence="1">
    <location>
        <begin position="1"/>
        <end position="92"/>
    </location>
</feature>
<feature type="compositionally biased region" description="Basic and acidic residues" evidence="1">
    <location>
        <begin position="1"/>
        <end position="13"/>
    </location>
</feature>
<organism evidence="2 3">
    <name type="scientific">Mycena chlorophos</name>
    <name type="common">Agaric fungus</name>
    <name type="synonym">Agaricus chlorophos</name>
    <dbReference type="NCBI Taxonomy" id="658473"/>
    <lineage>
        <taxon>Eukaryota</taxon>
        <taxon>Fungi</taxon>
        <taxon>Dikarya</taxon>
        <taxon>Basidiomycota</taxon>
        <taxon>Agaricomycotina</taxon>
        <taxon>Agaricomycetes</taxon>
        <taxon>Agaricomycetidae</taxon>
        <taxon>Agaricales</taxon>
        <taxon>Marasmiineae</taxon>
        <taxon>Mycenaceae</taxon>
        <taxon>Mycena</taxon>
    </lineage>
</organism>
<dbReference type="EMBL" id="DF840618">
    <property type="protein sequence ID" value="GAT45059.1"/>
    <property type="molecule type" value="Genomic_DNA"/>
</dbReference>